<dbReference type="FunFam" id="3.40.50.720:FF:000053">
    <property type="entry name" value="Quinone oxidoreductase 1"/>
    <property type="match status" value="1"/>
</dbReference>
<evidence type="ECO:0000313" key="8">
    <source>
        <dbReference type="Proteomes" id="UP001150925"/>
    </source>
</evidence>
<organism evidence="7 8">
    <name type="scientific">Dispira parvispora</name>
    <dbReference type="NCBI Taxonomy" id="1520584"/>
    <lineage>
        <taxon>Eukaryota</taxon>
        <taxon>Fungi</taxon>
        <taxon>Fungi incertae sedis</taxon>
        <taxon>Zoopagomycota</taxon>
        <taxon>Kickxellomycotina</taxon>
        <taxon>Dimargaritomycetes</taxon>
        <taxon>Dimargaritales</taxon>
        <taxon>Dimargaritaceae</taxon>
        <taxon>Dispira</taxon>
    </lineage>
</organism>
<evidence type="ECO:0000259" key="6">
    <source>
        <dbReference type="SMART" id="SM00829"/>
    </source>
</evidence>
<dbReference type="PROSITE" id="PS01162">
    <property type="entry name" value="QOR_ZETA_CRYSTAL"/>
    <property type="match status" value="1"/>
</dbReference>
<dbReference type="PANTHER" id="PTHR48106:SF13">
    <property type="entry name" value="QUINONE OXIDOREDUCTASE-RELATED"/>
    <property type="match status" value="1"/>
</dbReference>
<evidence type="ECO:0000256" key="2">
    <source>
        <dbReference type="ARBA" id="ARBA00023002"/>
    </source>
</evidence>
<dbReference type="Pfam" id="PF00107">
    <property type="entry name" value="ADH_zinc_N"/>
    <property type="match status" value="1"/>
</dbReference>
<evidence type="ECO:0000313" key="7">
    <source>
        <dbReference type="EMBL" id="KAJ1970303.1"/>
    </source>
</evidence>
<comment type="caution">
    <text evidence="7">The sequence shown here is derived from an EMBL/GenBank/DDBJ whole genome shotgun (WGS) entry which is preliminary data.</text>
</comment>
<keyword evidence="2" id="KW-0560">Oxidoreductase</keyword>
<dbReference type="Gene3D" id="3.40.50.720">
    <property type="entry name" value="NAD(P)-binding Rossmann-like Domain"/>
    <property type="match status" value="1"/>
</dbReference>
<dbReference type="InterPro" id="IPR036291">
    <property type="entry name" value="NAD(P)-bd_dom_sf"/>
</dbReference>
<dbReference type="GO" id="GO:0008270">
    <property type="term" value="F:zinc ion binding"/>
    <property type="evidence" value="ECO:0007669"/>
    <property type="project" value="InterPro"/>
</dbReference>
<reference evidence="7" key="1">
    <citation type="submission" date="2022-07" db="EMBL/GenBank/DDBJ databases">
        <title>Phylogenomic reconstructions and comparative analyses of Kickxellomycotina fungi.</title>
        <authorList>
            <person name="Reynolds N.K."/>
            <person name="Stajich J.E."/>
            <person name="Barry K."/>
            <person name="Grigoriev I.V."/>
            <person name="Crous P."/>
            <person name="Smith M.E."/>
        </authorList>
    </citation>
    <scope>NUCLEOTIDE SEQUENCE</scope>
    <source>
        <strain evidence="7">RSA 1196</strain>
    </source>
</reference>
<proteinExistence type="predicted"/>
<dbReference type="Proteomes" id="UP001150925">
    <property type="component" value="Unassembled WGS sequence"/>
</dbReference>
<name>A0A9W8AZ92_9FUNG</name>
<evidence type="ECO:0000256" key="5">
    <source>
        <dbReference type="SAM" id="MobiDB-lite"/>
    </source>
</evidence>
<dbReference type="InterPro" id="IPR011032">
    <property type="entry name" value="GroES-like_sf"/>
</dbReference>
<dbReference type="Gene3D" id="3.90.180.10">
    <property type="entry name" value="Medium-chain alcohol dehydrogenases, catalytic domain"/>
    <property type="match status" value="1"/>
</dbReference>
<evidence type="ECO:0000256" key="3">
    <source>
        <dbReference type="ARBA" id="ARBA00043088"/>
    </source>
</evidence>
<dbReference type="InterPro" id="IPR002364">
    <property type="entry name" value="Quin_OxRdtase/zeta-crystal_CS"/>
</dbReference>
<dbReference type="OrthoDB" id="48317at2759"/>
<feature type="region of interest" description="Disordered" evidence="5">
    <location>
        <begin position="62"/>
        <end position="86"/>
    </location>
</feature>
<dbReference type="PANTHER" id="PTHR48106">
    <property type="entry name" value="QUINONE OXIDOREDUCTASE PIG3-RELATED"/>
    <property type="match status" value="1"/>
</dbReference>
<dbReference type="CDD" id="cd05286">
    <property type="entry name" value="QOR2"/>
    <property type="match status" value="1"/>
</dbReference>
<protein>
    <recommendedName>
        <fullName evidence="4">Probable quinone oxidoreductase</fullName>
    </recommendedName>
    <alternativeName>
        <fullName evidence="3">NADPH:quinone reductase</fullName>
    </alternativeName>
</protein>
<dbReference type="GO" id="GO:0035925">
    <property type="term" value="F:mRNA 3'-UTR AU-rich region binding"/>
    <property type="evidence" value="ECO:0007669"/>
    <property type="project" value="TreeGrafter"/>
</dbReference>
<feature type="domain" description="Enoyl reductase (ER)" evidence="6">
    <location>
        <begin position="200"/>
        <end position="509"/>
    </location>
</feature>
<dbReference type="SUPFAM" id="SSF50129">
    <property type="entry name" value="GroES-like"/>
    <property type="match status" value="1"/>
</dbReference>
<keyword evidence="8" id="KW-1185">Reference proteome</keyword>
<dbReference type="Pfam" id="PF08240">
    <property type="entry name" value="ADH_N"/>
    <property type="match status" value="1"/>
</dbReference>
<keyword evidence="1" id="KW-0521">NADP</keyword>
<accession>A0A9W8AZ92</accession>
<dbReference type="SUPFAM" id="SSF51735">
    <property type="entry name" value="NAD(P)-binding Rossmann-fold domains"/>
    <property type="match status" value="1"/>
</dbReference>
<dbReference type="InterPro" id="IPR047618">
    <property type="entry name" value="QOR-like"/>
</dbReference>
<feature type="compositionally biased region" description="Polar residues" evidence="5">
    <location>
        <begin position="65"/>
        <end position="78"/>
    </location>
</feature>
<dbReference type="AlphaFoldDB" id="A0A9W8AZ92"/>
<dbReference type="GO" id="GO:0003960">
    <property type="term" value="F:quinone reductase (NADPH) activity"/>
    <property type="evidence" value="ECO:0007669"/>
    <property type="project" value="InterPro"/>
</dbReference>
<dbReference type="InterPro" id="IPR013154">
    <property type="entry name" value="ADH-like_N"/>
</dbReference>
<dbReference type="GO" id="GO:0005829">
    <property type="term" value="C:cytosol"/>
    <property type="evidence" value="ECO:0007669"/>
    <property type="project" value="TreeGrafter"/>
</dbReference>
<dbReference type="InterPro" id="IPR020843">
    <property type="entry name" value="ER"/>
</dbReference>
<dbReference type="SMART" id="SM00829">
    <property type="entry name" value="PKS_ER"/>
    <property type="match status" value="1"/>
</dbReference>
<evidence type="ECO:0000256" key="4">
    <source>
        <dbReference type="ARBA" id="ARBA00070796"/>
    </source>
</evidence>
<dbReference type="EMBL" id="JANBPY010000001">
    <property type="protein sequence ID" value="KAJ1970303.1"/>
    <property type="molecule type" value="Genomic_DNA"/>
</dbReference>
<dbReference type="InterPro" id="IPR013149">
    <property type="entry name" value="ADH-like_C"/>
</dbReference>
<sequence>MSNHKPLTLPSLESLSPEMSVDSCPITHIINSTASEKTNETEKSRGLTPQVTMESVVAEGARLTGSPTATSSVASDSANYAPRDEASRSGCWRSKAKLASKLRNRCDDRGKLSPYANALPLFSSSATLNSPSTMDDKMTAISSDCPLPEGKKGLFSNPFRALSKFYHCKQSRCQQTSTTTASTTTINQVTMRAAQITQHGGADVIRYVEMPVPKVHPSCLLVRNEFVGVNQLDINQRTGRFPSKLPCIVGREGAGTVVAVGSNVAQQFSVGDRVAYVGNYASAEYACVCPRATYKLPGGVSFETGATFILQGIMALALVTEAYRVKVGDWVLVYAAAGGVGSLLVQLCKHYGAKVIGVTSTATKAQHVKSLGADYVMLYNQPGLADEVKRLTYGRGVDVVYDSVGKDTFSTSLKCTRRCGNLVAFGCTSGQVPPINIVCLSVDNVKLSKPTLFNYIVDRSEFELYAYQLFDMVQRGQLKPVVYKIYPLSAIREAHQDLESRVTVGKLLLRP</sequence>
<evidence type="ECO:0000256" key="1">
    <source>
        <dbReference type="ARBA" id="ARBA00022857"/>
    </source>
</evidence>
<dbReference type="GO" id="GO:0070402">
    <property type="term" value="F:NADPH binding"/>
    <property type="evidence" value="ECO:0007669"/>
    <property type="project" value="TreeGrafter"/>
</dbReference>
<gene>
    <name evidence="7" type="ORF">IWQ62_000030</name>
</gene>